<keyword evidence="2" id="KW-1185">Reference proteome</keyword>
<gene>
    <name evidence="1" type="ORF">L1967_09715</name>
</gene>
<dbReference type="SUPFAM" id="SSF53254">
    <property type="entry name" value="Phosphoglycerate mutase-like"/>
    <property type="match status" value="1"/>
</dbReference>
<dbReference type="Pfam" id="PF00300">
    <property type="entry name" value="His_Phos_1"/>
    <property type="match status" value="1"/>
</dbReference>
<evidence type="ECO:0000313" key="1">
    <source>
        <dbReference type="EMBL" id="MCL6218572.1"/>
    </source>
</evidence>
<dbReference type="RefSeq" id="WP_249601465.1">
    <property type="nucleotide sequence ID" value="NZ_JAKHSK010000011.1"/>
</dbReference>
<evidence type="ECO:0000313" key="2">
    <source>
        <dbReference type="Proteomes" id="UP001139521"/>
    </source>
</evidence>
<dbReference type="InterPro" id="IPR029033">
    <property type="entry name" value="His_PPase_superfam"/>
</dbReference>
<dbReference type="InterPro" id="IPR013078">
    <property type="entry name" value="His_Pase_superF_clade-1"/>
</dbReference>
<protein>
    <submittedName>
        <fullName evidence="1">Histidine phosphatase family protein</fullName>
    </submittedName>
</protein>
<proteinExistence type="predicted"/>
<name>A0A9X1ZPJ5_9FLAO</name>
<dbReference type="CDD" id="cd07040">
    <property type="entry name" value="HP"/>
    <property type="match status" value="1"/>
</dbReference>
<accession>A0A9X1ZPJ5</accession>
<reference evidence="1" key="1">
    <citation type="submission" date="2022-01" db="EMBL/GenBank/DDBJ databases">
        <title>Genome sequencing of Zunongwangia sp. M21534 genome.</title>
        <authorList>
            <person name="Chen Y."/>
            <person name="Dong C."/>
            <person name="Shao Z."/>
        </authorList>
    </citation>
    <scope>NUCLEOTIDE SEQUENCE</scope>
    <source>
        <strain evidence="1">MCCC M21534</strain>
    </source>
</reference>
<sequence length="167" mass="19176">MMKRLVIVRHGKSSWKHNLPDDERPLKKRAFKDAKVVLGVFETFFRQNINEDATLFWSSHAVRAKKTAKIFKKKLGIKDEDFQIKKSLYTFSSGELKKIIRSAPNSIETLVVFSHNPGITSLVNHMGDRKFDNIPTTGLCVIEFEDHSWDSISSGKTLLTLFPKNLR</sequence>
<dbReference type="AlphaFoldDB" id="A0A9X1ZPJ5"/>
<comment type="caution">
    <text evidence="1">The sequence shown here is derived from an EMBL/GenBank/DDBJ whole genome shotgun (WGS) entry which is preliminary data.</text>
</comment>
<dbReference type="Gene3D" id="3.40.50.1240">
    <property type="entry name" value="Phosphoglycerate mutase-like"/>
    <property type="match status" value="1"/>
</dbReference>
<dbReference type="EMBL" id="JAKHSK010000011">
    <property type="protein sequence ID" value="MCL6218572.1"/>
    <property type="molecule type" value="Genomic_DNA"/>
</dbReference>
<organism evidence="1 2">
    <name type="scientific">Zunongwangia pacifica</name>
    <dbReference type="NCBI Taxonomy" id="2911062"/>
    <lineage>
        <taxon>Bacteria</taxon>
        <taxon>Pseudomonadati</taxon>
        <taxon>Bacteroidota</taxon>
        <taxon>Flavobacteriia</taxon>
        <taxon>Flavobacteriales</taxon>
        <taxon>Flavobacteriaceae</taxon>
        <taxon>Zunongwangia</taxon>
    </lineage>
</organism>
<dbReference type="Proteomes" id="UP001139521">
    <property type="component" value="Unassembled WGS sequence"/>
</dbReference>